<accession>A0ABD0YFW8</accession>
<dbReference type="Pfam" id="PF07004">
    <property type="entry name" value="SHIPPO-rpt"/>
    <property type="match status" value="1"/>
</dbReference>
<dbReference type="AlphaFoldDB" id="A0ABD0YFW8"/>
<comment type="caution">
    <text evidence="2">The sequence shown here is derived from an EMBL/GenBank/DDBJ whole genome shotgun (WGS) entry which is preliminary data.</text>
</comment>
<gene>
    <name evidence="2" type="ORF">AAG570_013126</name>
</gene>
<proteinExistence type="predicted"/>
<evidence type="ECO:0000256" key="1">
    <source>
        <dbReference type="SAM" id="MobiDB-lite"/>
    </source>
</evidence>
<sequence>MNYDPDSFAEDGDYPKQVQTNELRARDDRLRIEPPRMAARRPSDNPASNHYSIDDSCLRKNIAYSMGRRVNIQTGSLSPPPNLYALKSSDPAPGVTKFAADVGRQKKAECNGNPGPNHYAVPSVDKYKRSSPKYTLGIKHISKMFKRKNLKREKLPLSVVSCLVFLPNMFRPLDAIYSNDFKAPFTCNLYRSIRLHDMQSQKDGKLLLPISVLSCFLFWQNMFRSLDHSACNSCHVVISGQAWVAVQWDTLEVSLTRWGQRPGTPKKERTLNTTDDGDSPKPVRINELKEMDKWNFLLTPPTDLPIPFPVQRVCGPFAFKRSVGTLRLLSSWIGRPQQRRNHLLITSIHPEIVRFDNRYQGRAPLKSNELSRIALPELVYRVAASHNITSRLASERLIYRTHEMRVDSILGGITPPDGKQPNFRGYLLLHFEPTRLSDSVEAFYRTKPAEDPQ</sequence>
<feature type="compositionally biased region" description="Basic and acidic residues" evidence="1">
    <location>
        <begin position="23"/>
        <end position="34"/>
    </location>
</feature>
<reference evidence="2 3" key="1">
    <citation type="submission" date="2024-07" db="EMBL/GenBank/DDBJ databases">
        <title>Chromosome-level genome assembly of the water stick insect Ranatra chinensis (Heteroptera: Nepidae).</title>
        <authorList>
            <person name="Liu X."/>
        </authorList>
    </citation>
    <scope>NUCLEOTIDE SEQUENCE [LARGE SCALE GENOMIC DNA]</scope>
    <source>
        <strain evidence="2">Cailab_2021Rc</strain>
        <tissue evidence="2">Muscle</tissue>
    </source>
</reference>
<dbReference type="EMBL" id="JBFDAA010000008">
    <property type="protein sequence ID" value="KAL1130188.1"/>
    <property type="molecule type" value="Genomic_DNA"/>
</dbReference>
<feature type="region of interest" description="Disordered" evidence="1">
    <location>
        <begin position="1"/>
        <end position="52"/>
    </location>
</feature>
<name>A0ABD0YFW8_9HEMI</name>
<evidence type="ECO:0000313" key="3">
    <source>
        <dbReference type="Proteomes" id="UP001558652"/>
    </source>
</evidence>
<protein>
    <submittedName>
        <fullName evidence="2">Uncharacterized protein</fullName>
    </submittedName>
</protein>
<dbReference type="InterPro" id="IPR010736">
    <property type="entry name" value="SHIPPO-rpt"/>
</dbReference>
<keyword evidence="3" id="KW-1185">Reference proteome</keyword>
<organism evidence="2 3">
    <name type="scientific">Ranatra chinensis</name>
    <dbReference type="NCBI Taxonomy" id="642074"/>
    <lineage>
        <taxon>Eukaryota</taxon>
        <taxon>Metazoa</taxon>
        <taxon>Ecdysozoa</taxon>
        <taxon>Arthropoda</taxon>
        <taxon>Hexapoda</taxon>
        <taxon>Insecta</taxon>
        <taxon>Pterygota</taxon>
        <taxon>Neoptera</taxon>
        <taxon>Paraneoptera</taxon>
        <taxon>Hemiptera</taxon>
        <taxon>Heteroptera</taxon>
        <taxon>Panheteroptera</taxon>
        <taxon>Nepomorpha</taxon>
        <taxon>Nepidae</taxon>
        <taxon>Ranatrinae</taxon>
        <taxon>Ranatra</taxon>
    </lineage>
</organism>
<dbReference type="Proteomes" id="UP001558652">
    <property type="component" value="Unassembled WGS sequence"/>
</dbReference>
<evidence type="ECO:0000313" key="2">
    <source>
        <dbReference type="EMBL" id="KAL1130188.1"/>
    </source>
</evidence>
<feature type="region of interest" description="Disordered" evidence="1">
    <location>
        <begin position="259"/>
        <end position="280"/>
    </location>
</feature>